<proteinExistence type="predicted"/>
<dbReference type="EMBL" id="UINC01155205">
    <property type="protein sequence ID" value="SVD50925.1"/>
    <property type="molecule type" value="Genomic_DNA"/>
</dbReference>
<gene>
    <name evidence="1" type="ORF">METZ01_LOCUS403779</name>
</gene>
<protein>
    <submittedName>
        <fullName evidence="1">Uncharacterized protein</fullName>
    </submittedName>
</protein>
<dbReference type="SUPFAM" id="SSF158682">
    <property type="entry name" value="TerB-like"/>
    <property type="match status" value="1"/>
</dbReference>
<name>A0A382VY17_9ZZZZ</name>
<sequence length="174" mass="19622">MRRKGASRFVPSDAITDISTFQGVVSIVLKDGEITREEKRLVIKLANLLLLEEDVPKRVYDAIVAGEKLEGGNEISKEDRLKVYAGMFQTAYLNASISEDEYLVVAYLRYLFDISDEENELVMNGIHDALEEHVEKNVFQVVEKGFDQAKDVVDGLFNRIRSILPEGGPKGDER</sequence>
<organism evidence="1">
    <name type="scientific">marine metagenome</name>
    <dbReference type="NCBI Taxonomy" id="408172"/>
    <lineage>
        <taxon>unclassified sequences</taxon>
        <taxon>metagenomes</taxon>
        <taxon>ecological metagenomes</taxon>
    </lineage>
</organism>
<reference evidence="1" key="1">
    <citation type="submission" date="2018-05" db="EMBL/GenBank/DDBJ databases">
        <authorList>
            <person name="Lanie J.A."/>
            <person name="Ng W.-L."/>
            <person name="Kazmierczak K.M."/>
            <person name="Andrzejewski T.M."/>
            <person name="Davidsen T.M."/>
            <person name="Wayne K.J."/>
            <person name="Tettelin H."/>
            <person name="Glass J.I."/>
            <person name="Rusch D."/>
            <person name="Podicherti R."/>
            <person name="Tsui H.-C.T."/>
            <person name="Winkler M.E."/>
        </authorList>
    </citation>
    <scope>NUCLEOTIDE SEQUENCE</scope>
</reference>
<accession>A0A382VY17</accession>
<dbReference type="InterPro" id="IPR029024">
    <property type="entry name" value="TerB-like"/>
</dbReference>
<evidence type="ECO:0000313" key="1">
    <source>
        <dbReference type="EMBL" id="SVD50925.1"/>
    </source>
</evidence>
<dbReference type="AlphaFoldDB" id="A0A382VY17"/>